<dbReference type="PANTHER" id="PTHR12925:SF0">
    <property type="entry name" value="PROTEIN HIKESHI"/>
    <property type="match status" value="1"/>
</dbReference>
<dbReference type="Proteomes" id="UP001320420">
    <property type="component" value="Unassembled WGS sequence"/>
</dbReference>
<dbReference type="GO" id="GO:0006606">
    <property type="term" value="P:protein import into nucleus"/>
    <property type="evidence" value="ECO:0007669"/>
    <property type="project" value="TreeGrafter"/>
</dbReference>
<gene>
    <name evidence="5" type="ORF">SLS62_009762</name>
</gene>
<keyword evidence="6" id="KW-1185">Reference proteome</keyword>
<dbReference type="Pfam" id="PF21057">
    <property type="entry name" value="Hikeshi-like_C"/>
    <property type="match status" value="1"/>
</dbReference>
<feature type="region of interest" description="Disordered" evidence="2">
    <location>
        <begin position="151"/>
        <end position="175"/>
    </location>
</feature>
<evidence type="ECO:0000259" key="4">
    <source>
        <dbReference type="Pfam" id="PF21057"/>
    </source>
</evidence>
<organism evidence="5 6">
    <name type="scientific">Diatrype stigma</name>
    <dbReference type="NCBI Taxonomy" id="117547"/>
    <lineage>
        <taxon>Eukaryota</taxon>
        <taxon>Fungi</taxon>
        <taxon>Dikarya</taxon>
        <taxon>Ascomycota</taxon>
        <taxon>Pezizomycotina</taxon>
        <taxon>Sordariomycetes</taxon>
        <taxon>Xylariomycetidae</taxon>
        <taxon>Xylariales</taxon>
        <taxon>Diatrypaceae</taxon>
        <taxon>Diatrype</taxon>
    </lineage>
</organism>
<evidence type="ECO:0000313" key="5">
    <source>
        <dbReference type="EMBL" id="KAK7745585.1"/>
    </source>
</evidence>
<accession>A0AAN9UFR5</accession>
<dbReference type="GO" id="GO:0005634">
    <property type="term" value="C:nucleus"/>
    <property type="evidence" value="ECO:0007669"/>
    <property type="project" value="TreeGrafter"/>
</dbReference>
<dbReference type="InterPro" id="IPR048364">
    <property type="entry name" value="Hikeshi-like_C"/>
</dbReference>
<name>A0AAN9UFR5_9PEZI</name>
<evidence type="ECO:0008006" key="7">
    <source>
        <dbReference type="Google" id="ProtNLM"/>
    </source>
</evidence>
<dbReference type="InterPro" id="IPR008493">
    <property type="entry name" value="Hikeshi-like_N"/>
</dbReference>
<evidence type="ECO:0000256" key="2">
    <source>
        <dbReference type="SAM" id="MobiDB-lite"/>
    </source>
</evidence>
<dbReference type="GO" id="GO:0005829">
    <property type="term" value="C:cytosol"/>
    <property type="evidence" value="ECO:0007669"/>
    <property type="project" value="TreeGrafter"/>
</dbReference>
<feature type="domain" description="Hikeshi-like C-terminal" evidence="4">
    <location>
        <begin position="174"/>
        <end position="230"/>
    </location>
</feature>
<feature type="compositionally biased region" description="Low complexity" evidence="2">
    <location>
        <begin position="161"/>
        <end position="175"/>
    </location>
</feature>
<dbReference type="EMBL" id="JAKJXP020000108">
    <property type="protein sequence ID" value="KAK7745585.1"/>
    <property type="molecule type" value="Genomic_DNA"/>
</dbReference>
<evidence type="ECO:0000256" key="1">
    <source>
        <dbReference type="ARBA" id="ARBA00006623"/>
    </source>
</evidence>
<comment type="similarity">
    <text evidence="1">Belongs to the OPI10 family.</text>
</comment>
<reference evidence="5 6" key="1">
    <citation type="submission" date="2024-02" db="EMBL/GenBank/DDBJ databases">
        <title>De novo assembly and annotation of 12 fungi associated with fruit tree decline syndrome in Ontario, Canada.</title>
        <authorList>
            <person name="Sulman M."/>
            <person name="Ellouze W."/>
            <person name="Ilyukhin E."/>
        </authorList>
    </citation>
    <scope>NUCLEOTIDE SEQUENCE [LARGE SCALE GENOMIC DNA]</scope>
    <source>
        <strain evidence="5 6">M11/M66-122</strain>
    </source>
</reference>
<dbReference type="Pfam" id="PF05603">
    <property type="entry name" value="Hikeshi-like_N"/>
    <property type="match status" value="1"/>
</dbReference>
<proteinExistence type="inferred from homology"/>
<protein>
    <recommendedName>
        <fullName evidence="7">Hikeshi-like domain-containing protein</fullName>
    </recommendedName>
</protein>
<dbReference type="GO" id="GO:0061608">
    <property type="term" value="F:nuclear import signal receptor activity"/>
    <property type="evidence" value="ECO:0007669"/>
    <property type="project" value="TreeGrafter"/>
</dbReference>
<evidence type="ECO:0000313" key="6">
    <source>
        <dbReference type="Proteomes" id="UP001320420"/>
    </source>
</evidence>
<dbReference type="PANTHER" id="PTHR12925">
    <property type="entry name" value="HIKESHI FAMILY MEMBER"/>
    <property type="match status" value="1"/>
</dbReference>
<dbReference type="AlphaFoldDB" id="A0AAN9UFR5"/>
<comment type="caution">
    <text evidence="5">The sequence shown here is derived from an EMBL/GenBank/DDBJ whole genome shotgun (WGS) entry which is preliminary data.</text>
</comment>
<feature type="domain" description="Hikeshi-like N-terminal" evidence="3">
    <location>
        <begin position="18"/>
        <end position="151"/>
    </location>
</feature>
<evidence type="ECO:0000259" key="3">
    <source>
        <dbReference type="Pfam" id="PF05603"/>
    </source>
</evidence>
<sequence length="233" mass="24362">MALDPSQQQQPPLIGILPAGQPLITAPTSQPSPTSFLYAIPRTTTPASPKPFAHLAVFLLPGAGAALPDGAAAAIYMAQDAGRLLRGEAPVDQAAFRFLGGVGPGKESAVFKLNPGGVDSDGDGGGGIVIGVSIEPAASVAERIQQQQQQQTAANGSSSMVVATTGGQQQQPPSTQVLAQRIIQNAYNFLSSFSGQVGEGGIEVVPLRAFQDWWRKFESRVRSDPTFLEREQD</sequence>
<dbReference type="InterPro" id="IPR031318">
    <property type="entry name" value="OPI10"/>
</dbReference>